<dbReference type="Pfam" id="PF01501">
    <property type="entry name" value="Glyco_transf_8"/>
    <property type="match status" value="1"/>
</dbReference>
<evidence type="ECO:0000256" key="10">
    <source>
        <dbReference type="ARBA" id="ARBA00023136"/>
    </source>
</evidence>
<evidence type="ECO:0008006" key="15">
    <source>
        <dbReference type="Google" id="ProtNLM"/>
    </source>
</evidence>
<dbReference type="Gene3D" id="3.90.550.10">
    <property type="entry name" value="Spore Coat Polysaccharide Biosynthesis Protein SpsA, Chain A"/>
    <property type="match status" value="1"/>
</dbReference>
<evidence type="ECO:0000256" key="8">
    <source>
        <dbReference type="ARBA" id="ARBA00022780"/>
    </source>
</evidence>
<keyword evidence="8" id="KW-0934">Plastid</keyword>
<evidence type="ECO:0000313" key="13">
    <source>
        <dbReference type="EMBL" id="KAF9661793.1"/>
    </source>
</evidence>
<feature type="transmembrane region" description="Helical" evidence="12">
    <location>
        <begin position="169"/>
        <end position="185"/>
    </location>
</feature>
<feature type="region of interest" description="Disordered" evidence="11">
    <location>
        <begin position="1"/>
        <end position="31"/>
    </location>
</feature>
<dbReference type="CDD" id="cd06429">
    <property type="entry name" value="GT8_like_1"/>
    <property type="match status" value="1"/>
</dbReference>
<evidence type="ECO:0000256" key="2">
    <source>
        <dbReference type="ARBA" id="ARBA00004877"/>
    </source>
</evidence>
<feature type="transmembrane region" description="Helical" evidence="12">
    <location>
        <begin position="205"/>
        <end position="229"/>
    </location>
</feature>
<dbReference type="InterPro" id="IPR029044">
    <property type="entry name" value="Nucleotide-diphossugar_trans"/>
</dbReference>
<feature type="transmembrane region" description="Helical" evidence="12">
    <location>
        <begin position="280"/>
        <end position="299"/>
    </location>
</feature>
<comment type="similarity">
    <text evidence="4">Belongs to the Tic20 family.</text>
</comment>
<evidence type="ECO:0000256" key="3">
    <source>
        <dbReference type="ARBA" id="ARBA00006351"/>
    </source>
</evidence>
<reference evidence="13 14" key="1">
    <citation type="submission" date="2020-10" db="EMBL/GenBank/DDBJ databases">
        <title>Plant Genome Project.</title>
        <authorList>
            <person name="Zhang R.-G."/>
        </authorList>
    </citation>
    <scope>NUCLEOTIDE SEQUENCE [LARGE SCALE GENOMIC DNA]</scope>
    <source>
        <strain evidence="13">FAFU-HL-1</strain>
        <tissue evidence="13">Leaf</tissue>
    </source>
</reference>
<dbReference type="GO" id="GO:0045489">
    <property type="term" value="P:pectin biosynthetic process"/>
    <property type="evidence" value="ECO:0007669"/>
    <property type="project" value="UniProtKB-UniPathway"/>
</dbReference>
<keyword evidence="10 12" id="KW-0472">Membrane</keyword>
<keyword evidence="6" id="KW-0808">Transferase</keyword>
<comment type="similarity">
    <text evidence="3">Belongs to the glycosyltransferase 8 family.</text>
</comment>
<protein>
    <recommendedName>
        <fullName evidence="15">Hexosyltransferase</fullName>
    </recommendedName>
</protein>
<name>A0A835MLH0_9ROSI</name>
<dbReference type="GO" id="GO:0047262">
    <property type="term" value="F:polygalacturonate 4-alpha-galacturonosyltransferase activity"/>
    <property type="evidence" value="ECO:0007669"/>
    <property type="project" value="InterPro"/>
</dbReference>
<dbReference type="SUPFAM" id="SSF53448">
    <property type="entry name" value="Nucleotide-diphospho-sugar transferases"/>
    <property type="match status" value="1"/>
</dbReference>
<keyword evidence="5" id="KW-0328">Glycosyltransferase</keyword>
<gene>
    <name evidence="13" type="ORF">SADUNF_Sadunf19G0105600</name>
</gene>
<sequence length="888" mass="101949">MKKETPVSFSESETRKRDARSRMSATATTAQNLSKTSPLLAPAVVAAYAAYRYKSELADGCQKISGVNKFLSSSSSVVCESNLPEWPTLSISRSSRFRFHQHLHCWSSKENTMSRLLPAHSSMFAVLEGLLDTIPWPPAQRRSIKPPRAMHKNELFGFRYPVLAEKPEWWWRTLACVPYLIALQISDTGYFIQPFIEHYDVLGDLIYFVPGAITRLPVWFSMIYCYFAYIGIVKNKDVPHFFRFHLMMGMLLETGLQLLWNTSNFFPLIHYNGIFGMHYWAGVGLAYIVILLQCIRCALAGGYAHLPFVSDAAYIHTLFNIGGSTELASSGLRDYDPGRDSVIQTLDIEKQIRSGKRRPVEFRRPVRRRISSVVWWTLCGISVLLFIVIFSKESHIESRPTGLNKEYTKYEKNFEGLNITDEMLSPNSITRQLSDQISLAKAFVVIAKESNNLQFAWELSAQIRNSQVLLSSAATRRAPLTTRESETAIRDMALLLFQAQQLHYDSATMIMRLKAKIQVLDEQMGIVNEKSSKYGQIAAEEIPKGLYCLGIRLTTEWFGNSNLQRKMNERIKIQSKLRDNSLYHFCVFSDNILATSVVVNSTALNSKNPSMVVFHLVTDEINYIAMKAWFAMNTFRGVTVEVQKFEDFKWLNASYVPVLKQLQDSETQSYYFSGHNDDGRTPIKFRNPKYLSMLNHLRFYIPEVFPALKKVVFLDDDVVVQKDISGLFSVDLNSNVNGAVETCMETFHRYHKYLNYSHPLIREHFDPDACGWAFGMNVFDLVEWRKRNVTEIYHYWQEKNVDRTLWKLGTLPPGLLTFYGLTEPLDPSWHVLGLGYTNVDPHLIEKGAVLHFNGNSKPWLKIGMEKYKPLWEKYSLLANVQLTNPEVR</sequence>
<evidence type="ECO:0000256" key="11">
    <source>
        <dbReference type="SAM" id="MobiDB-lite"/>
    </source>
</evidence>
<feature type="transmembrane region" description="Helical" evidence="12">
    <location>
        <begin position="241"/>
        <end position="260"/>
    </location>
</feature>
<comment type="subcellular location">
    <subcellularLocation>
        <location evidence="1">Plastid</location>
        <location evidence="1">Chloroplast inner membrane</location>
        <topology evidence="1">Multi-pass membrane protein</topology>
    </subcellularLocation>
</comment>
<keyword evidence="8" id="KW-1001">Plastid inner membrane</keyword>
<evidence type="ECO:0000256" key="6">
    <source>
        <dbReference type="ARBA" id="ARBA00022679"/>
    </source>
</evidence>
<comment type="caution">
    <text evidence="13">The sequence shown here is derived from an EMBL/GenBank/DDBJ whole genome shotgun (WGS) entry which is preliminary data.</text>
</comment>
<feature type="transmembrane region" description="Helical" evidence="12">
    <location>
        <begin position="373"/>
        <end position="391"/>
    </location>
</feature>
<evidence type="ECO:0000256" key="1">
    <source>
        <dbReference type="ARBA" id="ARBA00004478"/>
    </source>
</evidence>
<evidence type="ECO:0000256" key="7">
    <source>
        <dbReference type="ARBA" id="ARBA00022692"/>
    </source>
</evidence>
<evidence type="ECO:0000256" key="5">
    <source>
        <dbReference type="ARBA" id="ARBA00022676"/>
    </source>
</evidence>
<dbReference type="InterPro" id="IPR029993">
    <property type="entry name" value="GAUT"/>
</dbReference>
<dbReference type="PANTHER" id="PTHR32116">
    <property type="entry name" value="GALACTURONOSYLTRANSFERASE 4-RELATED"/>
    <property type="match status" value="1"/>
</dbReference>
<dbReference type="Pfam" id="PF25557">
    <property type="entry name" value="GAUT_1"/>
    <property type="match status" value="1"/>
</dbReference>
<dbReference type="InterPro" id="IPR002495">
    <property type="entry name" value="Glyco_trans_8"/>
</dbReference>
<keyword evidence="14" id="KW-1185">Reference proteome</keyword>
<dbReference type="Pfam" id="PF16166">
    <property type="entry name" value="TIC20"/>
    <property type="match status" value="1"/>
</dbReference>
<dbReference type="PANTHER" id="PTHR32116:SF74">
    <property type="entry name" value="GALACTURONOSYLTRANSFERASE 10-RELATED"/>
    <property type="match status" value="1"/>
</dbReference>
<dbReference type="UniPathway" id="UPA00845"/>
<dbReference type="OrthoDB" id="411524at2759"/>
<evidence type="ECO:0000256" key="12">
    <source>
        <dbReference type="SAM" id="Phobius"/>
    </source>
</evidence>
<accession>A0A835MLH0</accession>
<dbReference type="Proteomes" id="UP000657918">
    <property type="component" value="Unassembled WGS sequence"/>
</dbReference>
<proteinExistence type="inferred from homology"/>
<dbReference type="AlphaFoldDB" id="A0A835MLH0"/>
<dbReference type="GO" id="GO:0009706">
    <property type="term" value="C:chloroplast inner membrane"/>
    <property type="evidence" value="ECO:0007669"/>
    <property type="project" value="UniProtKB-SubCell"/>
</dbReference>
<keyword evidence="7 12" id="KW-0812">Transmembrane</keyword>
<keyword evidence="9 12" id="KW-1133">Transmembrane helix</keyword>
<dbReference type="InterPro" id="IPR005691">
    <property type="entry name" value="Tic20"/>
</dbReference>
<evidence type="ECO:0000313" key="14">
    <source>
        <dbReference type="Proteomes" id="UP000657918"/>
    </source>
</evidence>
<evidence type="ECO:0000256" key="4">
    <source>
        <dbReference type="ARBA" id="ARBA00009596"/>
    </source>
</evidence>
<evidence type="ECO:0000256" key="9">
    <source>
        <dbReference type="ARBA" id="ARBA00022989"/>
    </source>
</evidence>
<comment type="pathway">
    <text evidence="2">Glycan metabolism; pectin biosynthesis.</text>
</comment>
<organism evidence="13 14">
    <name type="scientific">Salix dunnii</name>
    <dbReference type="NCBI Taxonomy" id="1413687"/>
    <lineage>
        <taxon>Eukaryota</taxon>
        <taxon>Viridiplantae</taxon>
        <taxon>Streptophyta</taxon>
        <taxon>Embryophyta</taxon>
        <taxon>Tracheophyta</taxon>
        <taxon>Spermatophyta</taxon>
        <taxon>Magnoliopsida</taxon>
        <taxon>eudicotyledons</taxon>
        <taxon>Gunneridae</taxon>
        <taxon>Pentapetalae</taxon>
        <taxon>rosids</taxon>
        <taxon>fabids</taxon>
        <taxon>Malpighiales</taxon>
        <taxon>Salicaceae</taxon>
        <taxon>Saliceae</taxon>
        <taxon>Salix</taxon>
    </lineage>
</organism>
<dbReference type="EMBL" id="JADGMS010000019">
    <property type="protein sequence ID" value="KAF9661793.1"/>
    <property type="molecule type" value="Genomic_DNA"/>
</dbReference>